<evidence type="ECO:0000259" key="4">
    <source>
        <dbReference type="Pfam" id="PF07687"/>
    </source>
</evidence>
<feature type="binding site" evidence="3">
    <location>
        <position position="365"/>
    </location>
    <ligand>
        <name>Mn(2+)</name>
        <dbReference type="ChEBI" id="CHEBI:29035"/>
        <label>2</label>
    </ligand>
</feature>
<dbReference type="GO" id="GO:0046872">
    <property type="term" value="F:metal ion binding"/>
    <property type="evidence" value="ECO:0007669"/>
    <property type="project" value="UniProtKB-KW"/>
</dbReference>
<dbReference type="InterPro" id="IPR017439">
    <property type="entry name" value="Amidohydrolase"/>
</dbReference>
<comment type="similarity">
    <text evidence="1">Belongs to the peptidase M20 family.</text>
</comment>
<evidence type="ECO:0000313" key="5">
    <source>
        <dbReference type="EMBL" id="TCO67611.1"/>
    </source>
</evidence>
<dbReference type="Pfam" id="PF01546">
    <property type="entry name" value="Peptidase_M20"/>
    <property type="match status" value="1"/>
</dbReference>
<feature type="binding site" evidence="3">
    <location>
        <position position="166"/>
    </location>
    <ligand>
        <name>Mn(2+)</name>
        <dbReference type="ChEBI" id="CHEBI:29035"/>
        <label>2</label>
    </ligand>
</feature>
<dbReference type="InterPro" id="IPR011650">
    <property type="entry name" value="Peptidase_M20_dimer"/>
</dbReference>
<accession>A0A4R2K3A2</accession>
<sequence>MMMREEIEKVIEEARDRVVEWRRYFHQYPELSFHEVKTAEKISEILSCFGNLEISRPVQNSVVADLEGAGEGKTLAIRSDIDALPIKEENEFEFSSKNLGVMHACGHDGHIAIVLGTAYVLSRLKDKLKGKVRFIFQPAEEVPPGGAKELVEKGVLEGVDYIIGQHLWTYLPVGKVGIVYGPMMASDDIFRLKIIGKGGHAAMPHQTVDPIAISAQVIGNLQYIVSRELDPIEPVVITVGKIAGGTTDNVIPNEVEMAGTVRVLNPEVRKKIPEALERIIKGIVTAHRASYEFYFEFGYGPVINDERVVKIVEDVTKSLYGEEALEKIKPVMVGEDFSAYLEKVPGAFIFVGAKNEEKGIIYPHHHPRFNIDEDALEIALRILVYSAFELVEKF</sequence>
<dbReference type="EMBL" id="SLWU01000006">
    <property type="protein sequence ID" value="TCO67611.1"/>
    <property type="molecule type" value="Genomic_DNA"/>
</dbReference>
<dbReference type="PANTHER" id="PTHR11014">
    <property type="entry name" value="PEPTIDASE M20 FAMILY MEMBER"/>
    <property type="match status" value="1"/>
</dbReference>
<reference evidence="5 6" key="1">
    <citation type="submission" date="2019-03" db="EMBL/GenBank/DDBJ databases">
        <title>Genomic Encyclopedia of Type Strains, Phase IV (KMG-IV): sequencing the most valuable type-strain genomes for metagenomic binning, comparative biology and taxonomic classification.</title>
        <authorList>
            <person name="Goeker M."/>
        </authorList>
    </citation>
    <scope>NUCLEOTIDE SEQUENCE [LARGE SCALE GENOMIC DNA]</scope>
    <source>
        <strain evidence="5 6">DSM 13054</strain>
    </source>
</reference>
<dbReference type="GO" id="GO:0016787">
    <property type="term" value="F:hydrolase activity"/>
    <property type="evidence" value="ECO:0007669"/>
    <property type="project" value="UniProtKB-KW"/>
</dbReference>
<keyword evidence="3" id="KW-0479">Metal-binding</keyword>
<keyword evidence="2 5" id="KW-0378">Hydrolase</keyword>
<dbReference type="NCBIfam" id="TIGR01891">
    <property type="entry name" value="amidohydrolases"/>
    <property type="match status" value="1"/>
</dbReference>
<comment type="caution">
    <text evidence="5">The sequence shown here is derived from an EMBL/GenBank/DDBJ whole genome shotgun (WGS) entry which is preliminary data.</text>
</comment>
<evidence type="ECO:0000313" key="6">
    <source>
        <dbReference type="Proteomes" id="UP000294886"/>
    </source>
</evidence>
<protein>
    <submittedName>
        <fullName evidence="5">Amidohydrolase</fullName>
    </submittedName>
</protein>
<evidence type="ECO:0000256" key="2">
    <source>
        <dbReference type="ARBA" id="ARBA00022801"/>
    </source>
</evidence>
<dbReference type="Proteomes" id="UP000294886">
    <property type="component" value="Unassembled WGS sequence"/>
</dbReference>
<dbReference type="InterPro" id="IPR002933">
    <property type="entry name" value="Peptidase_M20"/>
</dbReference>
<gene>
    <name evidence="5" type="ORF">EV203_10622</name>
</gene>
<dbReference type="Gene3D" id="3.40.630.10">
    <property type="entry name" value="Zn peptidases"/>
    <property type="match status" value="1"/>
</dbReference>
<evidence type="ECO:0000256" key="1">
    <source>
        <dbReference type="ARBA" id="ARBA00006153"/>
    </source>
</evidence>
<keyword evidence="3" id="KW-0464">Manganese</keyword>
<dbReference type="SUPFAM" id="SSF53187">
    <property type="entry name" value="Zn-dependent exopeptidases"/>
    <property type="match status" value="1"/>
</dbReference>
<organism evidence="5 6">
    <name type="scientific">Caldanaerobacter subterraneus</name>
    <dbReference type="NCBI Taxonomy" id="911092"/>
    <lineage>
        <taxon>Bacteria</taxon>
        <taxon>Bacillati</taxon>
        <taxon>Bacillota</taxon>
        <taxon>Clostridia</taxon>
        <taxon>Thermoanaerobacterales</taxon>
        <taxon>Thermoanaerobacteraceae</taxon>
        <taxon>Caldanaerobacter</taxon>
    </lineage>
</organism>
<feature type="binding site" evidence="3">
    <location>
        <position position="105"/>
    </location>
    <ligand>
        <name>Mn(2+)</name>
        <dbReference type="ChEBI" id="CHEBI:29035"/>
        <label>2</label>
    </ligand>
</feature>
<dbReference type="Gene3D" id="3.30.70.360">
    <property type="match status" value="1"/>
</dbReference>
<evidence type="ECO:0000256" key="3">
    <source>
        <dbReference type="PIRSR" id="PIRSR005962-1"/>
    </source>
</evidence>
<feature type="domain" description="Peptidase M20 dimerisation" evidence="4">
    <location>
        <begin position="190"/>
        <end position="281"/>
    </location>
</feature>
<proteinExistence type="inferred from homology"/>
<dbReference type="PANTHER" id="PTHR11014:SF63">
    <property type="entry name" value="METALLOPEPTIDASE, PUTATIVE (AFU_ORTHOLOGUE AFUA_6G09600)-RELATED"/>
    <property type="match status" value="1"/>
</dbReference>
<dbReference type="SUPFAM" id="SSF55031">
    <property type="entry name" value="Bacterial exopeptidase dimerisation domain"/>
    <property type="match status" value="1"/>
</dbReference>
<dbReference type="Pfam" id="PF07687">
    <property type="entry name" value="M20_dimer"/>
    <property type="match status" value="1"/>
</dbReference>
<dbReference type="AlphaFoldDB" id="A0A4R2K3A2"/>
<name>A0A4R2K3A2_9THEO</name>
<dbReference type="InterPro" id="IPR036264">
    <property type="entry name" value="Bact_exopeptidase_dim_dom"/>
</dbReference>
<feature type="binding site" evidence="3">
    <location>
        <position position="141"/>
    </location>
    <ligand>
        <name>Mn(2+)</name>
        <dbReference type="ChEBI" id="CHEBI:29035"/>
        <label>2</label>
    </ligand>
</feature>
<feature type="binding site" evidence="3">
    <location>
        <position position="107"/>
    </location>
    <ligand>
        <name>Mn(2+)</name>
        <dbReference type="ChEBI" id="CHEBI:29035"/>
        <label>2</label>
    </ligand>
</feature>
<dbReference type="PIRSF" id="PIRSF005962">
    <property type="entry name" value="Pept_M20D_amidohydro"/>
    <property type="match status" value="1"/>
</dbReference>
<dbReference type="FunFam" id="3.30.70.360:FF:000014">
    <property type="entry name" value="N-acyl-L-amino acid amidohydrolase"/>
    <property type="match status" value="1"/>
</dbReference>
<comment type="cofactor">
    <cofactor evidence="3">
        <name>Mn(2+)</name>
        <dbReference type="ChEBI" id="CHEBI:29035"/>
    </cofactor>
    <text evidence="3">The Mn(2+) ion enhances activity.</text>
</comment>